<keyword evidence="2" id="KW-1185">Reference proteome</keyword>
<dbReference type="EMBL" id="BSFP01000025">
    <property type="protein sequence ID" value="GLL02765.1"/>
    <property type="molecule type" value="Genomic_DNA"/>
</dbReference>
<sequence>MTEAGVKDAGPRTDEQFAEALAEGIRIEPDPEAGETFSTHAVMTGGTRIDEVSAERDVILRDKIVNYSLSEKTRGREPAPLTMSRELVEAARHAFIPPSGFGEMSIRHHILIIRVGRGRGGGTAATRLLLDSGVGTVKELAPDVALRRLTAERLEPRVGYLLRNAAASVIDELTEFEIARLCESLGERDSRLVLTVDPRVRFPESLLDRYAADVGEPPAAGDVLSIHLRRRLQERDPDGRRVEEILEHPTVLEMLASSADRNDRVARAASFARIIADAEQAGDFDLAKIAEALKRITGASFDGWFDGLELGDRCFAIALATLTGYSYEIVSEAATRLEEELLPPVAPAPGEQRPDPFRIRRTERLATVLARVSSHPVLTRYGVTPMEVVTFIDPSLSRQILDRVWSEYPETRPKLLQWLRGLARHPVRDVRRGAANSVGVFAVQAFDYVRRFVIEPWAVSADAVDRQAAAMALISPAQDASVSHATRQMLWEWHLDRSAVQLRNTAVRAYGHLGHVDIDEALDAFAHLATENRYNLSQVIANSITLIIVNGDEQVGLETVRRLRLWAGSPDVDPPVGSIRAHRESTWQDDEADRRARMFVAFFAFLTAAADAKLVRPVDDRPDATAWYGLLWLAHRSADIAEVIADLWGEALVNPVSHEAASDVLTVWAISIETDSLGREAFARLVAAAVRHRRRARVTVTKLARSWSARSDADAPLAAAAVLAALTEPGISTESNGQ</sequence>
<reference evidence="1" key="2">
    <citation type="submission" date="2023-01" db="EMBL/GenBank/DDBJ databases">
        <authorList>
            <person name="Sun Q."/>
            <person name="Evtushenko L."/>
        </authorList>
    </citation>
    <scope>NUCLEOTIDE SEQUENCE</scope>
    <source>
        <strain evidence="1">VKM Ac-1321</strain>
    </source>
</reference>
<dbReference type="AlphaFoldDB" id="A0A9W6KM95"/>
<comment type="caution">
    <text evidence="1">The sequence shown here is derived from an EMBL/GenBank/DDBJ whole genome shotgun (WGS) entry which is preliminary data.</text>
</comment>
<accession>A0A9W6KM95</accession>
<evidence type="ECO:0000313" key="2">
    <source>
        <dbReference type="Proteomes" id="UP001143480"/>
    </source>
</evidence>
<reference evidence="1" key="1">
    <citation type="journal article" date="2014" name="Int. J. Syst. Evol. Microbiol.">
        <title>Complete genome sequence of Corynebacterium casei LMG S-19264T (=DSM 44701T), isolated from a smear-ripened cheese.</title>
        <authorList>
            <consortium name="US DOE Joint Genome Institute (JGI-PGF)"/>
            <person name="Walter F."/>
            <person name="Albersmeier A."/>
            <person name="Kalinowski J."/>
            <person name="Ruckert C."/>
        </authorList>
    </citation>
    <scope>NUCLEOTIDE SEQUENCE</scope>
    <source>
        <strain evidence="1">VKM Ac-1321</strain>
    </source>
</reference>
<dbReference type="Proteomes" id="UP001143480">
    <property type="component" value="Unassembled WGS sequence"/>
</dbReference>
<protein>
    <submittedName>
        <fullName evidence="1">Uncharacterized protein</fullName>
    </submittedName>
</protein>
<proteinExistence type="predicted"/>
<dbReference type="RefSeq" id="WP_261960607.1">
    <property type="nucleotide sequence ID" value="NZ_BAAAXA010000001.1"/>
</dbReference>
<gene>
    <name evidence="1" type="ORF">GCM10017581_045070</name>
</gene>
<name>A0A9W6KM95_9ACTN</name>
<organism evidence="1 2">
    <name type="scientific">Dactylosporangium matsuzakiense</name>
    <dbReference type="NCBI Taxonomy" id="53360"/>
    <lineage>
        <taxon>Bacteria</taxon>
        <taxon>Bacillati</taxon>
        <taxon>Actinomycetota</taxon>
        <taxon>Actinomycetes</taxon>
        <taxon>Micromonosporales</taxon>
        <taxon>Micromonosporaceae</taxon>
        <taxon>Dactylosporangium</taxon>
    </lineage>
</organism>
<evidence type="ECO:0000313" key="1">
    <source>
        <dbReference type="EMBL" id="GLL02765.1"/>
    </source>
</evidence>